<dbReference type="AlphaFoldDB" id="A0A9N8ZZF0"/>
<dbReference type="Proteomes" id="UP000789405">
    <property type="component" value="Unassembled WGS sequence"/>
</dbReference>
<keyword evidence="2" id="KW-1185">Reference proteome</keyword>
<proteinExistence type="predicted"/>
<reference evidence="1" key="1">
    <citation type="submission" date="2021-06" db="EMBL/GenBank/DDBJ databases">
        <authorList>
            <person name="Kallberg Y."/>
            <person name="Tangrot J."/>
            <person name="Rosling A."/>
        </authorList>
    </citation>
    <scope>NUCLEOTIDE SEQUENCE</scope>
    <source>
        <strain evidence="1">MA453B</strain>
    </source>
</reference>
<protein>
    <submittedName>
        <fullName evidence="1">21102_t:CDS:1</fullName>
    </submittedName>
</protein>
<sequence length="139" mass="15900">MITIVPTLTNFNFLFSSTSDFNCTSLIASSLRPVSDFNCTSLIASSLRPVSDFNCTLLVTSSLRLGWRLQFYLRLQISIFFKFDQVGDSICTYIYKFQFFLLFDWVGDFNYTLLVTSFLRPVGDFNCTLLVTSSLQPGW</sequence>
<comment type="caution">
    <text evidence="1">The sequence shown here is derived from an EMBL/GenBank/DDBJ whole genome shotgun (WGS) entry which is preliminary data.</text>
</comment>
<evidence type="ECO:0000313" key="2">
    <source>
        <dbReference type="Proteomes" id="UP000789405"/>
    </source>
</evidence>
<gene>
    <name evidence="1" type="ORF">DERYTH_LOCUS3456</name>
</gene>
<organism evidence="1 2">
    <name type="scientific">Dentiscutata erythropus</name>
    <dbReference type="NCBI Taxonomy" id="1348616"/>
    <lineage>
        <taxon>Eukaryota</taxon>
        <taxon>Fungi</taxon>
        <taxon>Fungi incertae sedis</taxon>
        <taxon>Mucoromycota</taxon>
        <taxon>Glomeromycotina</taxon>
        <taxon>Glomeromycetes</taxon>
        <taxon>Diversisporales</taxon>
        <taxon>Gigasporaceae</taxon>
        <taxon>Dentiscutata</taxon>
    </lineage>
</organism>
<name>A0A9N8ZZF0_9GLOM</name>
<dbReference type="EMBL" id="CAJVPY010001218">
    <property type="protein sequence ID" value="CAG8512489.1"/>
    <property type="molecule type" value="Genomic_DNA"/>
</dbReference>
<accession>A0A9N8ZZF0</accession>
<evidence type="ECO:0000313" key="1">
    <source>
        <dbReference type="EMBL" id="CAG8512489.1"/>
    </source>
</evidence>